<accession>A0A6G1D970</accession>
<name>A0A6G1D970_9ORYZ</name>
<reference evidence="1 2" key="1">
    <citation type="submission" date="2019-11" db="EMBL/GenBank/DDBJ databases">
        <title>Whole genome sequence of Oryza granulata.</title>
        <authorList>
            <person name="Li W."/>
        </authorList>
    </citation>
    <scope>NUCLEOTIDE SEQUENCE [LARGE SCALE GENOMIC DNA]</scope>
    <source>
        <strain evidence="2">cv. Menghai</strain>
        <tissue evidence="1">Leaf</tissue>
    </source>
</reference>
<sequence length="94" mass="9462">MPFSLIIAAPPRHIAVAVAPPADPPHVPLSLSYALTSPLPQQAPPPPSSIPCRQGCLACLVSTAAVASSPEATVENTAVFDGDAASGDPRLSLV</sequence>
<evidence type="ECO:0000313" key="1">
    <source>
        <dbReference type="EMBL" id="KAF0908981.1"/>
    </source>
</evidence>
<keyword evidence="2" id="KW-1185">Reference proteome</keyword>
<organism evidence="1 2">
    <name type="scientific">Oryza meyeriana var. granulata</name>
    <dbReference type="NCBI Taxonomy" id="110450"/>
    <lineage>
        <taxon>Eukaryota</taxon>
        <taxon>Viridiplantae</taxon>
        <taxon>Streptophyta</taxon>
        <taxon>Embryophyta</taxon>
        <taxon>Tracheophyta</taxon>
        <taxon>Spermatophyta</taxon>
        <taxon>Magnoliopsida</taxon>
        <taxon>Liliopsida</taxon>
        <taxon>Poales</taxon>
        <taxon>Poaceae</taxon>
        <taxon>BOP clade</taxon>
        <taxon>Oryzoideae</taxon>
        <taxon>Oryzeae</taxon>
        <taxon>Oryzinae</taxon>
        <taxon>Oryza</taxon>
        <taxon>Oryza meyeriana</taxon>
    </lineage>
</organism>
<dbReference type="Proteomes" id="UP000479710">
    <property type="component" value="Unassembled WGS sequence"/>
</dbReference>
<dbReference type="AlphaFoldDB" id="A0A6G1D970"/>
<protein>
    <submittedName>
        <fullName evidence="1">Uncharacterized protein</fullName>
    </submittedName>
</protein>
<evidence type="ECO:0000313" key="2">
    <source>
        <dbReference type="Proteomes" id="UP000479710"/>
    </source>
</evidence>
<proteinExistence type="predicted"/>
<dbReference type="EMBL" id="SPHZ02000007">
    <property type="protein sequence ID" value="KAF0908981.1"/>
    <property type="molecule type" value="Genomic_DNA"/>
</dbReference>
<comment type="caution">
    <text evidence="1">The sequence shown here is derived from an EMBL/GenBank/DDBJ whole genome shotgun (WGS) entry which is preliminary data.</text>
</comment>
<gene>
    <name evidence="1" type="ORF">E2562_030343</name>
</gene>